<evidence type="ECO:0000259" key="6">
    <source>
        <dbReference type="PROSITE" id="PS50089"/>
    </source>
</evidence>
<dbReference type="Pfam" id="PF13639">
    <property type="entry name" value="zf-RING_2"/>
    <property type="match status" value="1"/>
</dbReference>
<dbReference type="CDD" id="cd23767">
    <property type="entry name" value="IQCD"/>
    <property type="match status" value="1"/>
</dbReference>
<proteinExistence type="predicted"/>
<evidence type="ECO:0000256" key="4">
    <source>
        <dbReference type="PROSITE-ProRule" id="PRU00175"/>
    </source>
</evidence>
<dbReference type="GO" id="GO:0008270">
    <property type="term" value="F:zinc ion binding"/>
    <property type="evidence" value="ECO:0007669"/>
    <property type="project" value="UniProtKB-KW"/>
</dbReference>
<dbReference type="PROSITE" id="PS50089">
    <property type="entry name" value="ZF_RING_2"/>
    <property type="match status" value="2"/>
</dbReference>
<feature type="compositionally biased region" description="Low complexity" evidence="5">
    <location>
        <begin position="60"/>
        <end position="70"/>
    </location>
</feature>
<evidence type="ECO:0000256" key="2">
    <source>
        <dbReference type="ARBA" id="ARBA00022771"/>
    </source>
</evidence>
<dbReference type="EMBL" id="JAKMXF010000210">
    <property type="protein sequence ID" value="KAI6655234.1"/>
    <property type="molecule type" value="Genomic_DNA"/>
</dbReference>
<evidence type="ECO:0000256" key="3">
    <source>
        <dbReference type="ARBA" id="ARBA00022833"/>
    </source>
</evidence>
<feature type="domain" description="RING-type" evidence="6">
    <location>
        <begin position="138"/>
        <end position="180"/>
    </location>
</feature>
<name>A0AAV7K3Q4_9METZ</name>
<protein>
    <recommendedName>
        <fullName evidence="6">RING-type domain-containing protein</fullName>
    </recommendedName>
</protein>
<dbReference type="InterPro" id="IPR027370">
    <property type="entry name" value="Znf-RING_euk"/>
</dbReference>
<dbReference type="Pfam" id="PF13445">
    <property type="entry name" value="zf-RING_UBOX"/>
    <property type="match status" value="1"/>
</dbReference>
<dbReference type="AlphaFoldDB" id="A0AAV7K3Q4"/>
<dbReference type="SMART" id="SM00184">
    <property type="entry name" value="RING"/>
    <property type="match status" value="2"/>
</dbReference>
<organism evidence="7 8">
    <name type="scientific">Oopsacas minuta</name>
    <dbReference type="NCBI Taxonomy" id="111878"/>
    <lineage>
        <taxon>Eukaryota</taxon>
        <taxon>Metazoa</taxon>
        <taxon>Porifera</taxon>
        <taxon>Hexactinellida</taxon>
        <taxon>Hexasterophora</taxon>
        <taxon>Lyssacinosida</taxon>
        <taxon>Leucopsacidae</taxon>
        <taxon>Oopsacas</taxon>
    </lineage>
</organism>
<evidence type="ECO:0000313" key="8">
    <source>
        <dbReference type="Proteomes" id="UP001165289"/>
    </source>
</evidence>
<feature type="region of interest" description="Disordered" evidence="5">
    <location>
        <begin position="60"/>
        <end position="90"/>
    </location>
</feature>
<reference evidence="7 8" key="1">
    <citation type="journal article" date="2023" name="BMC Biol.">
        <title>The compact genome of the sponge Oopsacas minuta (Hexactinellida) is lacking key metazoan core genes.</title>
        <authorList>
            <person name="Santini S."/>
            <person name="Schenkelaars Q."/>
            <person name="Jourda C."/>
            <person name="Duchesne M."/>
            <person name="Belahbib H."/>
            <person name="Rocher C."/>
            <person name="Selva M."/>
            <person name="Riesgo A."/>
            <person name="Vervoort M."/>
            <person name="Leys S.P."/>
            <person name="Kodjabachian L."/>
            <person name="Le Bivic A."/>
            <person name="Borchiellini C."/>
            <person name="Claverie J.M."/>
            <person name="Renard E."/>
        </authorList>
    </citation>
    <scope>NUCLEOTIDE SEQUENCE [LARGE SCALE GENOMIC DNA]</scope>
    <source>
        <strain evidence="7">SPO-2</strain>
    </source>
</reference>
<dbReference type="PANTHER" id="PTHR14991:SF0">
    <property type="entry name" value="RING FINGER PROTEIN 32"/>
    <property type="match status" value="1"/>
</dbReference>
<keyword evidence="2 4" id="KW-0863">Zinc-finger</keyword>
<dbReference type="PANTHER" id="PTHR14991">
    <property type="entry name" value="RING FINGER PROTEIN 32"/>
    <property type="match status" value="1"/>
</dbReference>
<evidence type="ECO:0000256" key="5">
    <source>
        <dbReference type="SAM" id="MobiDB-lite"/>
    </source>
</evidence>
<feature type="compositionally biased region" description="Basic and acidic residues" evidence="5">
    <location>
        <begin position="10"/>
        <end position="20"/>
    </location>
</feature>
<dbReference type="InterPro" id="IPR013083">
    <property type="entry name" value="Znf_RING/FYVE/PHD"/>
</dbReference>
<dbReference type="Proteomes" id="UP001165289">
    <property type="component" value="Unassembled WGS sequence"/>
</dbReference>
<dbReference type="InterPro" id="IPR000048">
    <property type="entry name" value="IQ_motif_EF-hand-BS"/>
</dbReference>
<dbReference type="Gene3D" id="1.20.5.190">
    <property type="match status" value="1"/>
</dbReference>
<dbReference type="InterPro" id="IPR042862">
    <property type="entry name" value="RNF32"/>
</dbReference>
<evidence type="ECO:0000313" key="7">
    <source>
        <dbReference type="EMBL" id="KAI6655234.1"/>
    </source>
</evidence>
<dbReference type="CDD" id="cd16678">
    <property type="entry name" value="RING-H2_RNF32_rpt2"/>
    <property type="match status" value="1"/>
</dbReference>
<dbReference type="CDD" id="cd16677">
    <property type="entry name" value="RING-H2_RNF32_rpt1"/>
    <property type="match status" value="1"/>
</dbReference>
<feature type="domain" description="RING-type" evidence="6">
    <location>
        <begin position="306"/>
        <end position="351"/>
    </location>
</feature>
<dbReference type="Gene3D" id="3.30.40.10">
    <property type="entry name" value="Zinc/RING finger domain, C3HC4 (zinc finger)"/>
    <property type="match status" value="2"/>
</dbReference>
<sequence>MSSEKGSWLESKEGPKRSLQAEKAWSSVAFQQHLDKQYKINLSVSKINNKQARTKITRYNNSTNRTTSRSLVNAKSAVNNDNTPDSEEEYSLSDLHAQELSLAQKLGLVERPPSLLTEEQWAEIKGVSNARLDSANPCPICKDQFNLHAQLLLSCSHIFHKSCIESYERFVQQKICPVCRCTEYQARVVFEGAKYTRDRAAVLIQSCWRGYRAKLEYRKLQDLNPPKHPSLRKKFFTHKLATLTDQYMQQCVKREHEIDSFIEELDGTLNYSRKTLASFDQYLNNLEPSQWVVIRDKAMSRGEQECPICLTPLFHSKEVVLLSCSHLFHTPCLDSFEQFAIFTPFACPVCRSTYQKIQVTE</sequence>
<gene>
    <name evidence="7" type="ORF">LOD99_2522</name>
</gene>
<dbReference type="InterPro" id="IPR001841">
    <property type="entry name" value="Znf_RING"/>
</dbReference>
<evidence type="ECO:0000256" key="1">
    <source>
        <dbReference type="ARBA" id="ARBA00022723"/>
    </source>
</evidence>
<feature type="compositionally biased region" description="Polar residues" evidence="5">
    <location>
        <begin position="71"/>
        <end position="83"/>
    </location>
</feature>
<keyword evidence="3" id="KW-0862">Zinc</keyword>
<comment type="caution">
    <text evidence="7">The sequence shown here is derived from an EMBL/GenBank/DDBJ whole genome shotgun (WGS) entry which is preliminary data.</text>
</comment>
<dbReference type="SUPFAM" id="SSF57850">
    <property type="entry name" value="RING/U-box"/>
    <property type="match status" value="2"/>
</dbReference>
<dbReference type="SMART" id="SM00015">
    <property type="entry name" value="IQ"/>
    <property type="match status" value="1"/>
</dbReference>
<dbReference type="PROSITE" id="PS50096">
    <property type="entry name" value="IQ"/>
    <property type="match status" value="1"/>
</dbReference>
<accession>A0AAV7K3Q4</accession>
<feature type="region of interest" description="Disordered" evidence="5">
    <location>
        <begin position="1"/>
        <end position="22"/>
    </location>
</feature>
<dbReference type="Pfam" id="PF00612">
    <property type="entry name" value="IQ"/>
    <property type="match status" value="1"/>
</dbReference>
<keyword evidence="8" id="KW-1185">Reference proteome</keyword>
<keyword evidence="1" id="KW-0479">Metal-binding</keyword>